<comment type="caution">
    <text evidence="6">The sequence shown here is derived from an EMBL/GenBank/DDBJ whole genome shotgun (WGS) entry which is preliminary data.</text>
</comment>
<name>A0ABV4BIM0_9CLOT</name>
<dbReference type="EMBL" id="JBGEWD010000001">
    <property type="protein sequence ID" value="MEY7998625.1"/>
    <property type="molecule type" value="Genomic_DNA"/>
</dbReference>
<protein>
    <submittedName>
        <fullName evidence="6">S8 family peptidase</fullName>
    </submittedName>
</protein>
<dbReference type="Gene3D" id="3.40.50.200">
    <property type="entry name" value="Peptidase S8/S53 domain"/>
    <property type="match status" value="1"/>
</dbReference>
<dbReference type="InterPro" id="IPR036852">
    <property type="entry name" value="Peptidase_S8/S53_dom_sf"/>
</dbReference>
<dbReference type="InterPro" id="IPR034074">
    <property type="entry name" value="Y4bN_pept_dom"/>
</dbReference>
<dbReference type="InterPro" id="IPR000209">
    <property type="entry name" value="Peptidase_S8/S53_dom"/>
</dbReference>
<reference evidence="6 7" key="1">
    <citation type="submission" date="2024-08" db="EMBL/GenBank/DDBJ databases">
        <title>Clostridium lapicellarii sp. nov., and Clostridium renhuaiense sp. nov., two species isolated from the mud in a fermentation cellar used for producing sauce-flavour Chinese liquors.</title>
        <authorList>
            <person name="Yang F."/>
            <person name="Wang H."/>
            <person name="Chen L.Q."/>
            <person name="Zhou N."/>
            <person name="Lu J.J."/>
            <person name="Pu X.X."/>
            <person name="Wan B."/>
            <person name="Wang L."/>
            <person name="Liu S.J."/>
        </authorList>
    </citation>
    <scope>NUCLEOTIDE SEQUENCE [LARGE SCALE GENOMIC DNA]</scope>
    <source>
        <strain evidence="6 7">MT-5</strain>
    </source>
</reference>
<evidence type="ECO:0000313" key="7">
    <source>
        <dbReference type="Proteomes" id="UP001564657"/>
    </source>
</evidence>
<keyword evidence="4" id="KW-0720">Serine protease</keyword>
<organism evidence="6 7">
    <name type="scientific">Clostridium moutaii</name>
    <dbReference type="NCBI Taxonomy" id="3240932"/>
    <lineage>
        <taxon>Bacteria</taxon>
        <taxon>Bacillati</taxon>
        <taxon>Bacillota</taxon>
        <taxon>Clostridia</taxon>
        <taxon>Eubacteriales</taxon>
        <taxon>Clostridiaceae</taxon>
        <taxon>Clostridium</taxon>
    </lineage>
</organism>
<accession>A0ABV4BIM0</accession>
<dbReference type="Pfam" id="PF00082">
    <property type="entry name" value="Peptidase_S8"/>
    <property type="match status" value="1"/>
</dbReference>
<dbReference type="PANTHER" id="PTHR43806">
    <property type="entry name" value="PEPTIDASE S8"/>
    <property type="match status" value="1"/>
</dbReference>
<dbReference type="RefSeq" id="WP_369702523.1">
    <property type="nucleotide sequence ID" value="NZ_JBGEWD010000001.1"/>
</dbReference>
<gene>
    <name evidence="6" type="ORF">AB8U03_00165</name>
</gene>
<evidence type="ECO:0000259" key="5">
    <source>
        <dbReference type="Pfam" id="PF00082"/>
    </source>
</evidence>
<evidence type="ECO:0000256" key="4">
    <source>
        <dbReference type="ARBA" id="ARBA00022825"/>
    </source>
</evidence>
<dbReference type="Proteomes" id="UP001564657">
    <property type="component" value="Unassembled WGS sequence"/>
</dbReference>
<evidence type="ECO:0000256" key="3">
    <source>
        <dbReference type="ARBA" id="ARBA00022801"/>
    </source>
</evidence>
<keyword evidence="2" id="KW-0645">Protease</keyword>
<dbReference type="PANTHER" id="PTHR43806:SF11">
    <property type="entry name" value="CEREVISIN-RELATED"/>
    <property type="match status" value="1"/>
</dbReference>
<comment type="similarity">
    <text evidence="1">Belongs to the peptidase S8 family.</text>
</comment>
<evidence type="ECO:0000256" key="1">
    <source>
        <dbReference type="ARBA" id="ARBA00011073"/>
    </source>
</evidence>
<dbReference type="CDD" id="cd04847">
    <property type="entry name" value="Peptidases_S8_Subtilisin_like_2"/>
    <property type="match status" value="1"/>
</dbReference>
<evidence type="ECO:0000313" key="6">
    <source>
        <dbReference type="EMBL" id="MEY7998625.1"/>
    </source>
</evidence>
<proteinExistence type="inferred from homology"/>
<feature type="domain" description="Peptidase S8/S53" evidence="5">
    <location>
        <begin position="294"/>
        <end position="526"/>
    </location>
</feature>
<dbReference type="InterPro" id="IPR050131">
    <property type="entry name" value="Peptidase_S8_subtilisin-like"/>
</dbReference>
<keyword evidence="3" id="KW-0378">Hydrolase</keyword>
<dbReference type="SUPFAM" id="SSF52743">
    <property type="entry name" value="Subtilisin-like"/>
    <property type="match status" value="1"/>
</dbReference>
<evidence type="ECO:0000256" key="2">
    <source>
        <dbReference type="ARBA" id="ARBA00022670"/>
    </source>
</evidence>
<keyword evidence="7" id="KW-1185">Reference proteome</keyword>
<sequence>MSDEPKLHLWIPQEEVNKVPKTPTSRNKDYGLEPAVHGNKLSQGLRKILETFQRLKSNDSLCDEDIIAFKVELQDGEDFSNRRKLIEDEGLKINAVKDSHHAIVSTKRDIFNRLQTRIIRYRDYGTVKDFQYINEFEPFRSVDKQSASLVRYFHENKNQISVDVQMMLLPHLDEEVKNRAKKKLSERIISKNGSLQGDPFELTDGTTIIRAMVPMNSFNEIADDQAIYRIEQTVFFSQYASSKSLPFEKKLEIDPNIKIEDLPNVVILDDGVDLPNGLSSIVPVHWRAAGCQRPSFFGSHGTPVASRAAFENLGFHISDSYLTPRAKIIDANIIDEGETASNIVIQRIREAVETFAPVAKIFNFSYNAKRPIDGDEISFLGCELDLLTKKYEVRFVVSAGNHKLVFTENDLQDILDDDDSRIAEPADAMLAIAVGAAVGYAHDGSVSGKNDIAPYSRRGPGFCGFYKPDLVAYGATQLKNGMTPSDPYALCLSHIGYCTLSGTSFTAPTVAGDLAQILMTVPNEDIGLAQALLYNGVTSLFEKNGISQEEVNYAGNIYGRGLSTPRNSMYSSENRVSFLHIGTLNRLTKNRVKFHIPTVLADAKIKRGEAKARVTVTCIVQPPIDRTKGSEYSGAYIRTSIHRLNSNGKNVTDNPRVADNRNKWDSCYHFSNTFSSFSAGSWEIWLELFTRWGVADDDEIPYSLVITVEDLIQAGNLYTEIVRETAGRFTPVQPVRVTVR</sequence>